<evidence type="ECO:0000256" key="2">
    <source>
        <dbReference type="ARBA" id="ARBA00022801"/>
    </source>
</evidence>
<comment type="similarity">
    <text evidence="3">Belongs to the Nudix hydrolase family.</text>
</comment>
<comment type="caution">
    <text evidence="5">The sequence shown here is derived from an EMBL/GenBank/DDBJ whole genome shotgun (WGS) entry which is preliminary data.</text>
</comment>
<name>A0A326UET5_THEHA</name>
<dbReference type="SUPFAM" id="SSF55811">
    <property type="entry name" value="Nudix"/>
    <property type="match status" value="1"/>
</dbReference>
<dbReference type="PANTHER" id="PTHR43046">
    <property type="entry name" value="GDP-MANNOSE MANNOSYL HYDROLASE"/>
    <property type="match status" value="1"/>
</dbReference>
<evidence type="ECO:0000256" key="3">
    <source>
        <dbReference type="RuleBase" id="RU003476"/>
    </source>
</evidence>
<dbReference type="RefSeq" id="WP_111318678.1">
    <property type="nucleotide sequence ID" value="NZ_BIFX01000001.1"/>
</dbReference>
<keyword evidence="6" id="KW-1185">Reference proteome</keyword>
<evidence type="ECO:0000313" key="6">
    <source>
        <dbReference type="Proteomes" id="UP000248806"/>
    </source>
</evidence>
<organism evidence="5 6">
    <name type="scientific">Thermosporothrix hazakensis</name>
    <dbReference type="NCBI Taxonomy" id="644383"/>
    <lineage>
        <taxon>Bacteria</taxon>
        <taxon>Bacillati</taxon>
        <taxon>Chloroflexota</taxon>
        <taxon>Ktedonobacteria</taxon>
        <taxon>Ktedonobacterales</taxon>
        <taxon>Thermosporotrichaceae</taxon>
        <taxon>Thermosporothrix</taxon>
    </lineage>
</organism>
<dbReference type="InterPro" id="IPR015797">
    <property type="entry name" value="NUDIX_hydrolase-like_dom_sf"/>
</dbReference>
<dbReference type="InterPro" id="IPR020084">
    <property type="entry name" value="NUDIX_hydrolase_CS"/>
</dbReference>
<dbReference type="PROSITE" id="PS51462">
    <property type="entry name" value="NUDIX"/>
    <property type="match status" value="1"/>
</dbReference>
<dbReference type="Gene3D" id="3.90.79.10">
    <property type="entry name" value="Nucleoside Triphosphate Pyrophosphohydrolase"/>
    <property type="match status" value="1"/>
</dbReference>
<reference evidence="5 6" key="1">
    <citation type="submission" date="2018-06" db="EMBL/GenBank/DDBJ databases">
        <title>Genomic Encyclopedia of Archaeal and Bacterial Type Strains, Phase II (KMG-II): from individual species to whole genera.</title>
        <authorList>
            <person name="Goeker M."/>
        </authorList>
    </citation>
    <scope>NUCLEOTIDE SEQUENCE [LARGE SCALE GENOMIC DNA]</scope>
    <source>
        <strain evidence="5 6">ATCC BAA-1881</strain>
    </source>
</reference>
<feature type="domain" description="Nudix hydrolase" evidence="4">
    <location>
        <begin position="17"/>
        <end position="148"/>
    </location>
</feature>
<dbReference type="PROSITE" id="PS00893">
    <property type="entry name" value="NUDIX_BOX"/>
    <property type="match status" value="1"/>
</dbReference>
<sequence>MTRTDYYYDPAAPEAHRIVPAASAVVVNDEQKILLQRRRDNGYWSLPGGMMEVGESIAETVIRETREETGIEVVPEYIIGVYSDPRHIIAYSEHDVRQQFSICFACRMVGGALQADEDEATAVGFFAVDELAQLAIHPSIRLRIQHYLERRERPYFS</sequence>
<gene>
    <name evidence="5" type="ORF">EI42_00609</name>
</gene>
<dbReference type="PANTHER" id="PTHR43046:SF16">
    <property type="entry name" value="ADP-RIBOSE PYROPHOSPHATASE YJHB-RELATED"/>
    <property type="match status" value="1"/>
</dbReference>
<dbReference type="Pfam" id="PF00293">
    <property type="entry name" value="NUDIX"/>
    <property type="match status" value="1"/>
</dbReference>
<accession>A0A326UET5</accession>
<proteinExistence type="inferred from homology"/>
<evidence type="ECO:0000313" key="5">
    <source>
        <dbReference type="EMBL" id="PZW36435.1"/>
    </source>
</evidence>
<evidence type="ECO:0000259" key="4">
    <source>
        <dbReference type="PROSITE" id="PS51462"/>
    </source>
</evidence>
<keyword evidence="2 3" id="KW-0378">Hydrolase</keyword>
<dbReference type="EMBL" id="QKUF01000001">
    <property type="protein sequence ID" value="PZW36435.1"/>
    <property type="molecule type" value="Genomic_DNA"/>
</dbReference>
<evidence type="ECO:0000256" key="1">
    <source>
        <dbReference type="ARBA" id="ARBA00001946"/>
    </source>
</evidence>
<dbReference type="GO" id="GO:0016787">
    <property type="term" value="F:hydrolase activity"/>
    <property type="evidence" value="ECO:0007669"/>
    <property type="project" value="UniProtKB-KW"/>
</dbReference>
<dbReference type="AlphaFoldDB" id="A0A326UET5"/>
<dbReference type="PRINTS" id="PR00502">
    <property type="entry name" value="NUDIXFAMILY"/>
</dbReference>
<dbReference type="InterPro" id="IPR000086">
    <property type="entry name" value="NUDIX_hydrolase_dom"/>
</dbReference>
<dbReference type="OrthoDB" id="9787476at2"/>
<protein>
    <submittedName>
        <fullName evidence="5">ADP-ribose pyrophosphatase YjhB (NUDIX family)</fullName>
    </submittedName>
</protein>
<dbReference type="InterPro" id="IPR020476">
    <property type="entry name" value="Nudix_hydrolase"/>
</dbReference>
<dbReference type="Proteomes" id="UP000248806">
    <property type="component" value="Unassembled WGS sequence"/>
</dbReference>
<comment type="cofactor">
    <cofactor evidence="1">
        <name>Mg(2+)</name>
        <dbReference type="ChEBI" id="CHEBI:18420"/>
    </cofactor>
</comment>